<organism evidence="2 3">
    <name type="scientific">Candidatus Acidiferrum panamense</name>
    <dbReference type="NCBI Taxonomy" id="2741543"/>
    <lineage>
        <taxon>Bacteria</taxon>
        <taxon>Pseudomonadati</taxon>
        <taxon>Acidobacteriota</taxon>
        <taxon>Terriglobia</taxon>
        <taxon>Candidatus Acidiferrales</taxon>
        <taxon>Candidatus Acidiferrum</taxon>
    </lineage>
</organism>
<dbReference type="InterPro" id="IPR045569">
    <property type="entry name" value="Metalloprtase-TldD/E_C"/>
</dbReference>
<proteinExistence type="predicted"/>
<feature type="domain" description="Metalloprotease TldD/E C-terminal" evidence="1">
    <location>
        <begin position="65"/>
        <end position="286"/>
    </location>
</feature>
<protein>
    <submittedName>
        <fullName evidence="2">TldD/PmbA family protein</fullName>
    </submittedName>
</protein>
<dbReference type="Pfam" id="PF19289">
    <property type="entry name" value="PmbA_TldD_3rd"/>
    <property type="match status" value="1"/>
</dbReference>
<accession>A0A7V8NU43</accession>
<keyword evidence="3" id="KW-1185">Reference proteome</keyword>
<dbReference type="SUPFAM" id="SSF111283">
    <property type="entry name" value="Putative modulator of DNA gyrase, PmbA/TldD"/>
    <property type="match status" value="1"/>
</dbReference>
<evidence type="ECO:0000259" key="1">
    <source>
        <dbReference type="Pfam" id="PF19289"/>
    </source>
</evidence>
<comment type="caution">
    <text evidence="2">The sequence shown here is derived from an EMBL/GenBank/DDBJ whole genome shotgun (WGS) entry which is preliminary data.</text>
</comment>
<dbReference type="PANTHER" id="PTHR43666">
    <property type="entry name" value="TLDD PROTEIN"/>
    <property type="match status" value="1"/>
</dbReference>
<dbReference type="GO" id="GO:0008237">
    <property type="term" value="F:metallopeptidase activity"/>
    <property type="evidence" value="ECO:0007669"/>
    <property type="project" value="InterPro"/>
</dbReference>
<reference evidence="2" key="1">
    <citation type="submission" date="2020-06" db="EMBL/GenBank/DDBJ databases">
        <title>Legume-microbial interactions unlock mineral nutrients during tropical forest succession.</title>
        <authorList>
            <person name="Epihov D.Z."/>
        </authorList>
    </citation>
    <scope>NUCLEOTIDE SEQUENCE [LARGE SCALE GENOMIC DNA]</scope>
    <source>
        <strain evidence="2">Pan2503</strain>
    </source>
</reference>
<dbReference type="AlphaFoldDB" id="A0A7V8NU43"/>
<dbReference type="PANTHER" id="PTHR43666:SF1">
    <property type="entry name" value="CONSERVED PROTEIN"/>
    <property type="match status" value="1"/>
</dbReference>
<dbReference type="EMBL" id="JACDQQ010001995">
    <property type="protein sequence ID" value="MBA0087417.1"/>
    <property type="molecule type" value="Genomic_DNA"/>
</dbReference>
<dbReference type="InterPro" id="IPR036059">
    <property type="entry name" value="TldD/PmbA_sf"/>
</dbReference>
<dbReference type="Proteomes" id="UP000567293">
    <property type="component" value="Unassembled WGS sequence"/>
</dbReference>
<evidence type="ECO:0000313" key="2">
    <source>
        <dbReference type="EMBL" id="MBA0087417.1"/>
    </source>
</evidence>
<sequence length="291" mass="32398">MGNSRGLFATYRETHSQFSITMQEDPAASWAKADSADVREIHPQKLAERASKKAHLAVKTSELAPGRYTVILEPAAVLDLVGFLFYDFAATAVEDKRSCLNNRMGKQLFAKNISISDDVYHPLQKGAPFDGEGMPRQRVLLVDGGVPKNLVYSRASAKMARQRPTGHGFALPNEYGEAPMNLVIGGGDSSVEKMVASTDRGLLVTRLWYIREVDPYEKVMTGMTRDGLFLVENGKLTRAVRNFRFNQSLIEMLNHVERMSPAVRATGEESFEMVVPAMKIGNFRFSEVTKF</sequence>
<name>A0A7V8NU43_9BACT</name>
<gene>
    <name evidence="2" type="ORF">HRJ53_20730</name>
</gene>
<dbReference type="GO" id="GO:0006508">
    <property type="term" value="P:proteolysis"/>
    <property type="evidence" value="ECO:0007669"/>
    <property type="project" value="InterPro"/>
</dbReference>
<evidence type="ECO:0000313" key="3">
    <source>
        <dbReference type="Proteomes" id="UP000567293"/>
    </source>
</evidence>